<keyword evidence="3" id="KW-1185">Reference proteome</keyword>
<dbReference type="HOGENOM" id="CLU_1446313_0_0_9"/>
<dbReference type="OrthoDB" id="2663175at2"/>
<evidence type="ECO:0000313" key="3">
    <source>
        <dbReference type="Proteomes" id="UP000029518"/>
    </source>
</evidence>
<sequence>MKKKVFVIMTSALMLGGSIGFAAASSPLIGAKVQGLFTVQKADGTKIGDAVIINGSAYAPVREVAEAVGTNLTVEGKKIIMSDIQTIASDSTISNGTSTDKSDSREFIEYKIRAAESEIESAQGAIKGLEDSKEKVKMYPADYPTEQQKLDALAKIDEMIKAKQKIITFNEEELVRLKTLLDEPSTP</sequence>
<evidence type="ECO:0000256" key="1">
    <source>
        <dbReference type="SAM" id="SignalP"/>
    </source>
</evidence>
<organism evidence="2 3">
    <name type="scientific">Paenibacillus borealis</name>
    <dbReference type="NCBI Taxonomy" id="160799"/>
    <lineage>
        <taxon>Bacteria</taxon>
        <taxon>Bacillati</taxon>
        <taxon>Bacillota</taxon>
        <taxon>Bacilli</taxon>
        <taxon>Bacillales</taxon>
        <taxon>Paenibacillaceae</taxon>
        <taxon>Paenibacillus</taxon>
    </lineage>
</organism>
<name>A0A089LKH9_PAEBO</name>
<dbReference type="Proteomes" id="UP000029518">
    <property type="component" value="Chromosome"/>
</dbReference>
<protein>
    <recommendedName>
        <fullName evidence="4">Copper amine oxidase-like N-terminal domain-containing protein</fullName>
    </recommendedName>
</protein>
<dbReference type="AlphaFoldDB" id="A0A089LKH9"/>
<dbReference type="KEGG" id="pbd:PBOR_23980"/>
<accession>A0A089LKH9</accession>
<gene>
    <name evidence="2" type="ORF">PBOR_23980</name>
</gene>
<reference evidence="2" key="1">
    <citation type="submission" date="2014-08" db="EMBL/GenBank/DDBJ databases">
        <title>Comparative genomics of the Paenibacillus odorifer group.</title>
        <authorList>
            <person name="den Bakker H.C."/>
            <person name="Tsai Y.-C.Y.-C."/>
            <person name="Martin N."/>
            <person name="Korlach J."/>
            <person name="Wiedmann M."/>
        </authorList>
    </citation>
    <scope>NUCLEOTIDE SEQUENCE [LARGE SCALE GENOMIC DNA]</scope>
    <source>
        <strain evidence="2">DSM 13188</strain>
    </source>
</reference>
<keyword evidence="1" id="KW-0732">Signal</keyword>
<proteinExistence type="predicted"/>
<evidence type="ECO:0000313" key="2">
    <source>
        <dbReference type="EMBL" id="AIQ59673.1"/>
    </source>
</evidence>
<dbReference type="EMBL" id="CP009285">
    <property type="protein sequence ID" value="AIQ59673.1"/>
    <property type="molecule type" value="Genomic_DNA"/>
</dbReference>
<dbReference type="RefSeq" id="WP_042215751.1">
    <property type="nucleotide sequence ID" value="NZ_CP009285.1"/>
</dbReference>
<feature type="chain" id="PRO_5001846566" description="Copper amine oxidase-like N-terminal domain-containing protein" evidence="1">
    <location>
        <begin position="23"/>
        <end position="187"/>
    </location>
</feature>
<evidence type="ECO:0008006" key="4">
    <source>
        <dbReference type="Google" id="ProtNLM"/>
    </source>
</evidence>
<feature type="signal peptide" evidence="1">
    <location>
        <begin position="1"/>
        <end position="22"/>
    </location>
</feature>